<evidence type="ECO:0008006" key="3">
    <source>
        <dbReference type="Google" id="ProtNLM"/>
    </source>
</evidence>
<dbReference type="EMBL" id="CP014989">
    <property type="protein sequence ID" value="ANS78450.1"/>
    <property type="molecule type" value="Genomic_DNA"/>
</dbReference>
<protein>
    <recommendedName>
        <fullName evidence="3">Trans-aconitate 2-methyltransferase</fullName>
    </recommendedName>
</protein>
<gene>
    <name evidence="1" type="ORF">SGUI_1054</name>
</gene>
<dbReference type="Proteomes" id="UP000092482">
    <property type="component" value="Chromosome"/>
</dbReference>
<keyword evidence="2" id="KW-1185">Reference proteome</keyword>
<sequence>MTWDPSHYGRYAAERDRPFVELLARVPEMDPTRVVDLGC</sequence>
<evidence type="ECO:0000313" key="1">
    <source>
        <dbReference type="EMBL" id="ANS78450.1"/>
    </source>
</evidence>
<proteinExistence type="predicted"/>
<dbReference type="Gene3D" id="3.40.50.150">
    <property type="entry name" value="Vaccinia Virus protein VP39"/>
    <property type="match status" value="1"/>
</dbReference>
<name>A0A1B1NAI3_9MICO</name>
<dbReference type="KEGG" id="serj:SGUI_1054"/>
<dbReference type="AlphaFoldDB" id="A0A1B1NAI3"/>
<evidence type="ECO:0000313" key="2">
    <source>
        <dbReference type="Proteomes" id="UP000092482"/>
    </source>
</evidence>
<dbReference type="STRING" id="1758689.SGUI_1054"/>
<dbReference type="InterPro" id="IPR029063">
    <property type="entry name" value="SAM-dependent_MTases_sf"/>
</dbReference>
<accession>A0A1B1NAI3</accession>
<organism evidence="1 2">
    <name type="scientific">Serinicoccus hydrothermalis</name>
    <dbReference type="NCBI Taxonomy" id="1758689"/>
    <lineage>
        <taxon>Bacteria</taxon>
        <taxon>Bacillati</taxon>
        <taxon>Actinomycetota</taxon>
        <taxon>Actinomycetes</taxon>
        <taxon>Micrococcales</taxon>
        <taxon>Ornithinimicrobiaceae</taxon>
        <taxon>Serinicoccus</taxon>
    </lineage>
</organism>
<reference evidence="1 2" key="1">
    <citation type="submission" date="2016-03" db="EMBL/GenBank/DDBJ databases">
        <title>Shallow-sea hydrothermal system.</title>
        <authorList>
            <person name="Tang K."/>
        </authorList>
    </citation>
    <scope>NUCLEOTIDE SEQUENCE [LARGE SCALE GENOMIC DNA]</scope>
    <source>
        <strain evidence="1 2">JLT9</strain>
    </source>
</reference>